<feature type="binding site" evidence="4">
    <location>
        <position position="109"/>
    </location>
    <ligand>
        <name>D-ribulose 5-phosphate</name>
        <dbReference type="ChEBI" id="CHEBI:58121"/>
    </ligand>
</feature>
<gene>
    <name evidence="5" type="primary">rpiB</name>
    <name evidence="5" type="ORF">VLK81_05085</name>
</gene>
<feature type="binding site" evidence="4">
    <location>
        <position position="99"/>
    </location>
    <ligand>
        <name>D-ribulose 5-phosphate</name>
        <dbReference type="ChEBI" id="CHEBI:58121"/>
    </ligand>
</feature>
<feature type="binding site" evidence="4">
    <location>
        <begin position="66"/>
        <end position="70"/>
    </location>
    <ligand>
        <name>D-ribulose 5-phosphate</name>
        <dbReference type="ChEBI" id="CHEBI:58121"/>
    </ligand>
</feature>
<dbReference type="Proteomes" id="UP001357733">
    <property type="component" value="Unassembled WGS sequence"/>
</dbReference>
<comment type="similarity">
    <text evidence="1">Belongs to the LacAB/RpiB family.</text>
</comment>
<evidence type="ECO:0000256" key="4">
    <source>
        <dbReference type="PIRSR" id="PIRSR005384-2"/>
    </source>
</evidence>
<proteinExistence type="inferred from homology"/>
<feature type="binding site" evidence="4">
    <location>
        <begin position="8"/>
        <end position="9"/>
    </location>
    <ligand>
        <name>D-ribulose 5-phosphate</name>
        <dbReference type="ChEBI" id="CHEBI:58121"/>
    </ligand>
</feature>
<dbReference type="Pfam" id="PF02502">
    <property type="entry name" value="LacAB_rpiB"/>
    <property type="match status" value="1"/>
</dbReference>
<dbReference type="NCBIfam" id="NF004051">
    <property type="entry name" value="PRK05571.1"/>
    <property type="match status" value="1"/>
</dbReference>
<dbReference type="InterPro" id="IPR036569">
    <property type="entry name" value="RpiB_LacA_LacB_sf"/>
</dbReference>
<keyword evidence="2 5" id="KW-0413">Isomerase</keyword>
<dbReference type="AlphaFoldDB" id="A0AAW9MU64"/>
<evidence type="ECO:0000256" key="1">
    <source>
        <dbReference type="ARBA" id="ARBA00008754"/>
    </source>
</evidence>
<protein>
    <submittedName>
        <fullName evidence="5">Ribose 5-phosphate isomerase B</fullName>
        <ecNumber evidence="5">5.3.1.6</ecNumber>
    </submittedName>
</protein>
<dbReference type="InterPro" id="IPR003500">
    <property type="entry name" value="RpiB_LacA_LacB"/>
</dbReference>
<dbReference type="PANTHER" id="PTHR30345:SF0">
    <property type="entry name" value="DNA DAMAGE-REPAIR_TOLERATION PROTEIN DRT102"/>
    <property type="match status" value="1"/>
</dbReference>
<feature type="binding site" evidence="4">
    <location>
        <position position="132"/>
    </location>
    <ligand>
        <name>D-ribulose 5-phosphate</name>
        <dbReference type="ChEBI" id="CHEBI:58121"/>
    </ligand>
</feature>
<dbReference type="GO" id="GO:0004751">
    <property type="term" value="F:ribose-5-phosphate isomerase activity"/>
    <property type="evidence" value="ECO:0007669"/>
    <property type="project" value="UniProtKB-EC"/>
</dbReference>
<organism evidence="5 6">
    <name type="scientific">Citroniella saccharovorans</name>
    <dbReference type="NCBI Taxonomy" id="2053367"/>
    <lineage>
        <taxon>Bacteria</taxon>
        <taxon>Bacillati</taxon>
        <taxon>Bacillota</taxon>
        <taxon>Tissierellia</taxon>
        <taxon>Tissierellales</taxon>
        <taxon>Peptoniphilaceae</taxon>
        <taxon>Citroniella</taxon>
    </lineage>
</organism>
<feature type="active site" description="Proton donor" evidence="3">
    <location>
        <position position="98"/>
    </location>
</feature>
<feature type="active site" description="Proton acceptor" evidence="3">
    <location>
        <position position="65"/>
    </location>
</feature>
<comment type="caution">
    <text evidence="5">The sequence shown here is derived from an EMBL/GenBank/DDBJ whole genome shotgun (WGS) entry which is preliminary data.</text>
</comment>
<dbReference type="NCBIfam" id="TIGR00689">
    <property type="entry name" value="rpiB_lacA_lacB"/>
    <property type="match status" value="1"/>
</dbReference>
<sequence>MKVVIGSDHGGYELKKIIIDYLKAREIEVVNLGTDSSESVDYPDYAEKLAKEYLNGGYDFGIGICGTGIGISIALNKFNGIRAALLSDAFSAKATKRHNNANFICFGGRTIGPEVAKDIIDAYMGASFEGDRHQRRLDKIEKIEEENRR</sequence>
<dbReference type="SUPFAM" id="SSF89623">
    <property type="entry name" value="Ribose/Galactose isomerase RpiB/AlsB"/>
    <property type="match status" value="1"/>
</dbReference>
<dbReference type="EMBL" id="JAYKOT010000003">
    <property type="protein sequence ID" value="MEB3429393.1"/>
    <property type="molecule type" value="Genomic_DNA"/>
</dbReference>
<dbReference type="Gene3D" id="3.40.1400.10">
    <property type="entry name" value="Sugar-phosphate isomerase, RpiB/LacA/LacB"/>
    <property type="match status" value="1"/>
</dbReference>
<name>A0AAW9MU64_9FIRM</name>
<dbReference type="NCBIfam" id="TIGR01120">
    <property type="entry name" value="rpiB"/>
    <property type="match status" value="1"/>
</dbReference>
<dbReference type="RefSeq" id="WP_324619585.1">
    <property type="nucleotide sequence ID" value="NZ_JAYKOT010000003.1"/>
</dbReference>
<evidence type="ECO:0000256" key="2">
    <source>
        <dbReference type="ARBA" id="ARBA00023235"/>
    </source>
</evidence>
<dbReference type="PANTHER" id="PTHR30345">
    <property type="entry name" value="RIBOSE-5-PHOSPHATE ISOMERASE B"/>
    <property type="match status" value="1"/>
</dbReference>
<evidence type="ECO:0000256" key="3">
    <source>
        <dbReference type="PIRSR" id="PIRSR005384-1"/>
    </source>
</evidence>
<dbReference type="PIRSF" id="PIRSF005384">
    <property type="entry name" value="RpiB_LacA_B"/>
    <property type="match status" value="1"/>
</dbReference>
<keyword evidence="6" id="KW-1185">Reference proteome</keyword>
<dbReference type="InterPro" id="IPR004785">
    <property type="entry name" value="RpiB"/>
</dbReference>
<accession>A0AAW9MU64</accession>
<evidence type="ECO:0000313" key="6">
    <source>
        <dbReference type="Proteomes" id="UP001357733"/>
    </source>
</evidence>
<dbReference type="EC" id="5.3.1.6" evidence="5"/>
<reference evidence="5 6" key="1">
    <citation type="submission" date="2024-01" db="EMBL/GenBank/DDBJ databases">
        <title>Complete genome sequence of Citroniella saccharovorans strain M6.X9, isolated from human fecal sample.</title>
        <authorList>
            <person name="Cheng G."/>
            <person name="Westerholm M."/>
            <person name="Schnurer A."/>
        </authorList>
    </citation>
    <scope>NUCLEOTIDE SEQUENCE [LARGE SCALE GENOMIC DNA]</scope>
    <source>
        <strain evidence="5 6">DSM 29873</strain>
    </source>
</reference>
<feature type="binding site" evidence="4">
    <location>
        <position position="136"/>
    </location>
    <ligand>
        <name>D-ribulose 5-phosphate</name>
        <dbReference type="ChEBI" id="CHEBI:58121"/>
    </ligand>
</feature>
<evidence type="ECO:0000313" key="5">
    <source>
        <dbReference type="EMBL" id="MEB3429393.1"/>
    </source>
</evidence>
<dbReference type="GO" id="GO:0005975">
    <property type="term" value="P:carbohydrate metabolic process"/>
    <property type="evidence" value="ECO:0007669"/>
    <property type="project" value="InterPro"/>
</dbReference>